<organism evidence="2 3">
    <name type="scientific">Brevibacillus reuszeri</name>
    <dbReference type="NCBI Taxonomy" id="54915"/>
    <lineage>
        <taxon>Bacteria</taxon>
        <taxon>Bacillati</taxon>
        <taxon>Bacillota</taxon>
        <taxon>Bacilli</taxon>
        <taxon>Bacillales</taxon>
        <taxon>Paenibacillaceae</taxon>
        <taxon>Brevibacillus</taxon>
    </lineage>
</organism>
<dbReference type="PIRSF" id="PIRSF002741">
    <property type="entry name" value="MppA"/>
    <property type="match status" value="1"/>
</dbReference>
<keyword evidence="3" id="KW-1185">Reference proteome</keyword>
<reference evidence="2 3" key="1">
    <citation type="submission" date="2019-06" db="EMBL/GenBank/DDBJ databases">
        <title>Whole genome shotgun sequence of Brevibacillus reuszeri NBRC 15719.</title>
        <authorList>
            <person name="Hosoyama A."/>
            <person name="Uohara A."/>
            <person name="Ohji S."/>
            <person name="Ichikawa N."/>
        </authorList>
    </citation>
    <scope>NUCLEOTIDE SEQUENCE [LARGE SCALE GENOMIC DNA]</scope>
    <source>
        <strain evidence="2 3">NBRC 15719</strain>
    </source>
</reference>
<gene>
    <name evidence="2" type="ORF">BRE01_37210</name>
</gene>
<dbReference type="PROSITE" id="PS51257">
    <property type="entry name" value="PROKAR_LIPOPROTEIN"/>
    <property type="match status" value="1"/>
</dbReference>
<dbReference type="Gene3D" id="3.40.190.10">
    <property type="entry name" value="Periplasmic binding protein-like II"/>
    <property type="match status" value="1"/>
</dbReference>
<sequence length="533" mass="60300">MKDMLENHKIWIIFLFLLVLTGCSTEDTTPKSQDASKATNGGELVISSVREPDTLDVQKTTWVDNANVHLFDYLIGRDMDGSIIPGLVKDYTIADDGKSWTFHLRENVKFHSGEELTAESVKASMERFIKQSPVNFLAGPITGVEASDKSTLIVNFSEPYAPFIAGLTSIYLSPLDPAALKSEGDKFGNKPSGTGPLLFEKWIRGDSITFVKNEQYNWGPSDAENKGGTNVDKVVFRFIKDENTRMLEFNQGNIQIMLDVPPSSVKTLENTSGVQLHKLLDNGLTYLAINNDKPLFQDPKVRKAINLAIDRNQIVQYAMEGYAKPMYGPLSPTIPGYSEKVEKMAEQMYTRNVEQAKQLLHDAGWSNVNGNGVLVKEGKQLSIELLLTEEPVMQRIAQILQNQLKEVGIDLRITVQDDSTIRTNESKKMHDLILWQYGWSDPDILYILFGKDIPTRLFSTPELEELLIKGRQTMDEKARMAVYERVQELLVTESPWVPLFARERITAYRDIEGFKVNPYKKIVIQDIKLKKQQ</sequence>
<evidence type="ECO:0000313" key="2">
    <source>
        <dbReference type="EMBL" id="GED70019.1"/>
    </source>
</evidence>
<dbReference type="Proteomes" id="UP000319578">
    <property type="component" value="Unassembled WGS sequence"/>
</dbReference>
<dbReference type="CDD" id="cd08492">
    <property type="entry name" value="PBP2_NikA_DppA_OppA_like_15"/>
    <property type="match status" value="1"/>
</dbReference>
<dbReference type="InterPro" id="IPR039424">
    <property type="entry name" value="SBP_5"/>
</dbReference>
<name>A0ABQ0TQD9_9BACL</name>
<proteinExistence type="predicted"/>
<dbReference type="SUPFAM" id="SSF53850">
    <property type="entry name" value="Periplasmic binding protein-like II"/>
    <property type="match status" value="1"/>
</dbReference>
<dbReference type="InterPro" id="IPR030678">
    <property type="entry name" value="Peptide/Ni-bd"/>
</dbReference>
<feature type="domain" description="Solute-binding protein family 5" evidence="1">
    <location>
        <begin position="83"/>
        <end position="443"/>
    </location>
</feature>
<dbReference type="InterPro" id="IPR000914">
    <property type="entry name" value="SBP_5_dom"/>
</dbReference>
<dbReference type="EMBL" id="BJON01000014">
    <property type="protein sequence ID" value="GED70019.1"/>
    <property type="molecule type" value="Genomic_DNA"/>
</dbReference>
<dbReference type="Pfam" id="PF00496">
    <property type="entry name" value="SBP_bac_5"/>
    <property type="match status" value="1"/>
</dbReference>
<dbReference type="Gene3D" id="3.10.105.10">
    <property type="entry name" value="Dipeptide-binding Protein, Domain 3"/>
    <property type="match status" value="1"/>
</dbReference>
<protein>
    <submittedName>
        <fullName evidence="2">Peptide ABC transporter substrate-binding protein</fullName>
    </submittedName>
</protein>
<dbReference type="PANTHER" id="PTHR30290">
    <property type="entry name" value="PERIPLASMIC BINDING COMPONENT OF ABC TRANSPORTER"/>
    <property type="match status" value="1"/>
</dbReference>
<comment type="caution">
    <text evidence="2">The sequence shown here is derived from an EMBL/GenBank/DDBJ whole genome shotgun (WGS) entry which is preliminary data.</text>
</comment>
<evidence type="ECO:0000313" key="3">
    <source>
        <dbReference type="Proteomes" id="UP000319578"/>
    </source>
</evidence>
<evidence type="ECO:0000259" key="1">
    <source>
        <dbReference type="Pfam" id="PF00496"/>
    </source>
</evidence>
<accession>A0ABQ0TQD9</accession>
<dbReference type="Gene3D" id="3.90.76.10">
    <property type="entry name" value="Dipeptide-binding Protein, Domain 1"/>
    <property type="match status" value="1"/>
</dbReference>